<feature type="region of interest" description="Disordered" evidence="1">
    <location>
        <begin position="100"/>
        <end position="119"/>
    </location>
</feature>
<gene>
    <name evidence="2" type="ORF">PoB_007030100</name>
</gene>
<feature type="region of interest" description="Disordered" evidence="1">
    <location>
        <begin position="53"/>
        <end position="73"/>
    </location>
</feature>
<organism evidence="2 3">
    <name type="scientific">Plakobranchus ocellatus</name>
    <dbReference type="NCBI Taxonomy" id="259542"/>
    <lineage>
        <taxon>Eukaryota</taxon>
        <taxon>Metazoa</taxon>
        <taxon>Spiralia</taxon>
        <taxon>Lophotrochozoa</taxon>
        <taxon>Mollusca</taxon>
        <taxon>Gastropoda</taxon>
        <taxon>Heterobranchia</taxon>
        <taxon>Euthyneura</taxon>
        <taxon>Panpulmonata</taxon>
        <taxon>Sacoglossa</taxon>
        <taxon>Placobranchoidea</taxon>
        <taxon>Plakobranchidae</taxon>
        <taxon>Plakobranchus</taxon>
    </lineage>
</organism>
<proteinExistence type="predicted"/>
<keyword evidence="3" id="KW-1185">Reference proteome</keyword>
<evidence type="ECO:0000313" key="3">
    <source>
        <dbReference type="Proteomes" id="UP000735302"/>
    </source>
</evidence>
<dbReference type="AlphaFoldDB" id="A0AAV4DI16"/>
<evidence type="ECO:0000256" key="1">
    <source>
        <dbReference type="SAM" id="MobiDB-lite"/>
    </source>
</evidence>
<dbReference type="Proteomes" id="UP000735302">
    <property type="component" value="Unassembled WGS sequence"/>
</dbReference>
<evidence type="ECO:0000313" key="2">
    <source>
        <dbReference type="EMBL" id="GFO43796.1"/>
    </source>
</evidence>
<feature type="compositionally biased region" description="Basic residues" evidence="1">
    <location>
        <begin position="54"/>
        <end position="72"/>
    </location>
</feature>
<accession>A0AAV4DI16</accession>
<reference evidence="2 3" key="1">
    <citation type="journal article" date="2021" name="Elife">
        <title>Chloroplast acquisition without the gene transfer in kleptoplastic sea slugs, Plakobranchus ocellatus.</title>
        <authorList>
            <person name="Maeda T."/>
            <person name="Takahashi S."/>
            <person name="Yoshida T."/>
            <person name="Shimamura S."/>
            <person name="Takaki Y."/>
            <person name="Nagai Y."/>
            <person name="Toyoda A."/>
            <person name="Suzuki Y."/>
            <person name="Arimoto A."/>
            <person name="Ishii H."/>
            <person name="Satoh N."/>
            <person name="Nishiyama T."/>
            <person name="Hasebe M."/>
            <person name="Maruyama T."/>
            <person name="Minagawa J."/>
            <person name="Obokata J."/>
            <person name="Shigenobu S."/>
        </authorList>
    </citation>
    <scope>NUCLEOTIDE SEQUENCE [LARGE SCALE GENOMIC DNA]</scope>
</reference>
<comment type="caution">
    <text evidence="2">The sequence shown here is derived from an EMBL/GenBank/DDBJ whole genome shotgun (WGS) entry which is preliminary data.</text>
</comment>
<protein>
    <submittedName>
        <fullName evidence="2">Uncharacterized protein</fullName>
    </submittedName>
</protein>
<feature type="region of interest" description="Disordered" evidence="1">
    <location>
        <begin position="1"/>
        <end position="31"/>
    </location>
</feature>
<dbReference type="EMBL" id="BLXT01007908">
    <property type="protein sequence ID" value="GFO43796.1"/>
    <property type="molecule type" value="Genomic_DNA"/>
</dbReference>
<name>A0AAV4DI16_9GAST</name>
<sequence length="119" mass="13058">MEALHVKARPGEATELPGVENSLSGANRCDSPGAKLLKYDGDESALLSPDRPWLHHQHHQNPIRQHKGKSRGRPCTCVCWCQEISGGEFRQSSRHVRSLSAGTVGVQHGSGQTLEKKQQ</sequence>